<dbReference type="RefSeq" id="WP_222435425.1">
    <property type="nucleotide sequence ID" value="NZ_SJPK01000004.1"/>
</dbReference>
<reference evidence="15 16" key="1">
    <citation type="submission" date="2019-02" db="EMBL/GenBank/DDBJ databases">
        <title>Deep-cultivation of Planctomycetes and their phenomic and genomic characterization uncovers novel biology.</title>
        <authorList>
            <person name="Wiegand S."/>
            <person name="Jogler M."/>
            <person name="Boedeker C."/>
            <person name="Pinto D."/>
            <person name="Vollmers J."/>
            <person name="Rivas-Marin E."/>
            <person name="Kohn T."/>
            <person name="Peeters S.H."/>
            <person name="Heuer A."/>
            <person name="Rast P."/>
            <person name="Oberbeckmann S."/>
            <person name="Bunk B."/>
            <person name="Jeske O."/>
            <person name="Meyerdierks A."/>
            <person name="Storesund J.E."/>
            <person name="Kallscheuer N."/>
            <person name="Luecker S."/>
            <person name="Lage O.M."/>
            <person name="Pohl T."/>
            <person name="Merkel B.J."/>
            <person name="Hornburger P."/>
            <person name="Mueller R.-W."/>
            <person name="Bruemmer F."/>
            <person name="Labrenz M."/>
            <person name="Spormann A.M."/>
            <person name="Op Den Camp H."/>
            <person name="Overmann J."/>
            <person name="Amann R."/>
            <person name="Jetten M.S.M."/>
            <person name="Mascher T."/>
            <person name="Medema M.H."/>
            <person name="Devos D.P."/>
            <person name="Kaster A.-K."/>
            <person name="Ovreas L."/>
            <person name="Rohde M."/>
            <person name="Galperin M.Y."/>
            <person name="Jogler C."/>
        </authorList>
    </citation>
    <scope>NUCLEOTIDE SEQUENCE [LARGE SCALE GENOMIC DNA]</scope>
    <source>
        <strain evidence="15 16">CA85</strain>
    </source>
</reference>
<dbReference type="InterPro" id="IPR010737">
    <property type="entry name" value="4-carb_acid_sugar_kinase_N"/>
</dbReference>
<comment type="catalytic activity">
    <reaction evidence="7">
        <text>3-dehydro-L-erythronate + ATP = 3-dehydro-4-O-phospho-L-erythronate + ADP + H(+)</text>
        <dbReference type="Rhea" id="RHEA:52552"/>
        <dbReference type="ChEBI" id="CHEBI:15378"/>
        <dbReference type="ChEBI" id="CHEBI:30616"/>
        <dbReference type="ChEBI" id="CHEBI:136592"/>
        <dbReference type="ChEBI" id="CHEBI:136670"/>
        <dbReference type="ChEBI" id="CHEBI:456216"/>
        <dbReference type="EC" id="2.7.1.217"/>
    </reaction>
</comment>
<dbReference type="EMBL" id="SJPK01000004">
    <property type="protein sequence ID" value="TWT67251.1"/>
    <property type="molecule type" value="Genomic_DNA"/>
</dbReference>
<dbReference type="GO" id="GO:0005524">
    <property type="term" value="F:ATP binding"/>
    <property type="evidence" value="ECO:0007669"/>
    <property type="project" value="UniProtKB-KW"/>
</dbReference>
<evidence type="ECO:0000259" key="13">
    <source>
        <dbReference type="Pfam" id="PF07005"/>
    </source>
</evidence>
<evidence type="ECO:0000313" key="15">
    <source>
        <dbReference type="EMBL" id="TWT67251.1"/>
    </source>
</evidence>
<name>A0A5C5XXM5_9BACT</name>
<gene>
    <name evidence="15" type="ORF">CA85_21010</name>
</gene>
<dbReference type="Gene3D" id="3.40.980.20">
    <property type="entry name" value="Four-carbon acid sugar kinase, nucleotide binding domain"/>
    <property type="match status" value="1"/>
</dbReference>
<evidence type="ECO:0000256" key="6">
    <source>
        <dbReference type="ARBA" id="ARBA00023277"/>
    </source>
</evidence>
<keyword evidence="5" id="KW-0067">ATP-binding</keyword>
<evidence type="ECO:0000256" key="3">
    <source>
        <dbReference type="ARBA" id="ARBA00022741"/>
    </source>
</evidence>
<keyword evidence="6" id="KW-0119">Carbohydrate metabolism</keyword>
<dbReference type="InterPro" id="IPR037051">
    <property type="entry name" value="4-carb_acid_sugar_kinase_N_sf"/>
</dbReference>
<evidence type="ECO:0000256" key="9">
    <source>
        <dbReference type="ARBA" id="ARBA00037335"/>
    </source>
</evidence>
<dbReference type="Pfam" id="PF07005">
    <property type="entry name" value="SBD_N"/>
    <property type="match status" value="1"/>
</dbReference>
<accession>A0A5C5XXM5</accession>
<evidence type="ECO:0000256" key="1">
    <source>
        <dbReference type="ARBA" id="ARBA00005715"/>
    </source>
</evidence>
<comment type="caution">
    <text evidence="15">The sequence shown here is derived from an EMBL/GenBank/DDBJ whole genome shotgun (WGS) entry which is preliminary data.</text>
</comment>
<keyword evidence="4" id="KW-0418">Kinase</keyword>
<dbReference type="Pfam" id="PF17042">
    <property type="entry name" value="NBD_C"/>
    <property type="match status" value="1"/>
</dbReference>
<dbReference type="EC" id="2.7.1.217" evidence="10"/>
<feature type="domain" description="Four-carbon acid sugar kinase nucleotide binding" evidence="14">
    <location>
        <begin position="252"/>
        <end position="413"/>
    </location>
</feature>
<evidence type="ECO:0000256" key="12">
    <source>
        <dbReference type="ARBA" id="ARBA00041377"/>
    </source>
</evidence>
<evidence type="ECO:0000256" key="11">
    <source>
        <dbReference type="ARBA" id="ARBA00039461"/>
    </source>
</evidence>
<evidence type="ECO:0000256" key="7">
    <source>
        <dbReference type="ARBA" id="ARBA00035898"/>
    </source>
</evidence>
<dbReference type="GO" id="GO:0016301">
    <property type="term" value="F:kinase activity"/>
    <property type="evidence" value="ECO:0007669"/>
    <property type="project" value="UniProtKB-KW"/>
</dbReference>
<evidence type="ECO:0000256" key="5">
    <source>
        <dbReference type="ARBA" id="ARBA00022840"/>
    </source>
</evidence>
<feature type="domain" description="Four-carbon acid sugar kinase N-terminal" evidence="13">
    <location>
        <begin position="6"/>
        <end position="218"/>
    </location>
</feature>
<comment type="catalytic activity">
    <reaction evidence="8">
        <text>3-dehydro-D-erythronate + ATP = 3-dehydro-4-O-phospho-D-erythronate + ADP + H(+)</text>
        <dbReference type="Rhea" id="RHEA:52556"/>
        <dbReference type="ChEBI" id="CHEBI:15378"/>
        <dbReference type="ChEBI" id="CHEBI:30616"/>
        <dbReference type="ChEBI" id="CHEBI:57958"/>
        <dbReference type="ChEBI" id="CHEBI:136593"/>
        <dbReference type="ChEBI" id="CHEBI:456216"/>
        <dbReference type="EC" id="2.7.1.217"/>
    </reaction>
</comment>
<proteinExistence type="inferred from homology"/>
<dbReference type="Proteomes" id="UP000318053">
    <property type="component" value="Unassembled WGS sequence"/>
</dbReference>
<dbReference type="AlphaFoldDB" id="A0A5C5XXM5"/>
<dbReference type="NCBIfam" id="NF043035">
    <property type="entry name" value="OxoTetrKin"/>
    <property type="match status" value="1"/>
</dbReference>
<comment type="function">
    <text evidence="9">Catalyzes the ATP-dependent phosphorylation of 3-oxo-tetronate to 3-oxo-tetronate 4-phosphate.</text>
</comment>
<evidence type="ECO:0000256" key="4">
    <source>
        <dbReference type="ARBA" id="ARBA00022777"/>
    </source>
</evidence>
<dbReference type="InterPro" id="IPR042213">
    <property type="entry name" value="NBD_C_sf"/>
</dbReference>
<evidence type="ECO:0000313" key="16">
    <source>
        <dbReference type="Proteomes" id="UP000318053"/>
    </source>
</evidence>
<sequence>MKSKQLGCIADDYTGATDLSSMLVRTGRRVIQCFGVPDSDQRVGIEEADAVVVALKSRSIDSEQAVKLSLAALEFLQSWGADRFFFKYCSTFDSTEHGNIGQVADGLADELGAESLLFCPGFPENGRTVHCGHLFVDGVPLSESGMRNHPLNPMRDSNLVRVLQAQTPHRVGWRSPRELTGDGEPSRWIVDAVDDDDLRAATDLASEHMLLTGGSAVAGYWADAIGVRRSVSPPDLEPPGSEPPAGSTRPCVILAGSCSEATREQAALFEKKHPALHLVVADSATPESLAEDALRWCSEHWSRSEQGSQPLLISSGSCPQAVEAARQRWGDREAAARTESVFASIATGLRDRGVRRMIIAGGETSGTVVGALGVTAVRIGREIAPGVPWVTSIGDTTMSLALKSGNFGGPRFFFDAMESAP</sequence>
<dbReference type="InterPro" id="IPR050007">
    <property type="entry name" value="OtnK"/>
</dbReference>
<evidence type="ECO:0000259" key="14">
    <source>
        <dbReference type="Pfam" id="PF17042"/>
    </source>
</evidence>
<keyword evidence="2" id="KW-0808">Transferase</keyword>
<keyword evidence="16" id="KW-1185">Reference proteome</keyword>
<evidence type="ECO:0000256" key="10">
    <source>
        <dbReference type="ARBA" id="ARBA00039095"/>
    </source>
</evidence>
<comment type="similarity">
    <text evidence="1">Belongs to the four-carbon acid sugar kinase family.</text>
</comment>
<keyword evidence="3" id="KW-0547">Nucleotide-binding</keyword>
<dbReference type="SUPFAM" id="SSF142764">
    <property type="entry name" value="YgbK-like"/>
    <property type="match status" value="1"/>
</dbReference>
<dbReference type="Gene3D" id="3.40.50.10840">
    <property type="entry name" value="Putative sugar-binding, N-terminal domain"/>
    <property type="match status" value="1"/>
</dbReference>
<evidence type="ECO:0000256" key="8">
    <source>
        <dbReference type="ARBA" id="ARBA00036346"/>
    </source>
</evidence>
<organism evidence="15 16">
    <name type="scientific">Allorhodopirellula solitaria</name>
    <dbReference type="NCBI Taxonomy" id="2527987"/>
    <lineage>
        <taxon>Bacteria</taxon>
        <taxon>Pseudomonadati</taxon>
        <taxon>Planctomycetota</taxon>
        <taxon>Planctomycetia</taxon>
        <taxon>Pirellulales</taxon>
        <taxon>Pirellulaceae</taxon>
        <taxon>Allorhodopirellula</taxon>
    </lineage>
</organism>
<evidence type="ECO:0000256" key="2">
    <source>
        <dbReference type="ARBA" id="ARBA00022679"/>
    </source>
</evidence>
<protein>
    <recommendedName>
        <fullName evidence="11">3-oxo-tetronate kinase</fullName>
        <ecNumber evidence="10">2.7.1.217</ecNumber>
    </recommendedName>
    <alternativeName>
        <fullName evidence="12">3-dehydrotetronate 4-kinase</fullName>
    </alternativeName>
</protein>
<dbReference type="InterPro" id="IPR031475">
    <property type="entry name" value="NBD_C"/>
</dbReference>